<dbReference type="EMBL" id="SHKY01000001">
    <property type="protein sequence ID" value="RZU53224.1"/>
    <property type="molecule type" value="Genomic_DNA"/>
</dbReference>
<evidence type="ECO:0000256" key="1">
    <source>
        <dbReference type="SAM" id="MobiDB-lite"/>
    </source>
</evidence>
<keyword evidence="3" id="KW-1185">Reference proteome</keyword>
<comment type="caution">
    <text evidence="2">The sequence shown here is derived from an EMBL/GenBank/DDBJ whole genome shotgun (WGS) entry which is preliminary data.</text>
</comment>
<dbReference type="AlphaFoldDB" id="A0A4Q7ZR00"/>
<feature type="compositionally biased region" description="Low complexity" evidence="1">
    <location>
        <begin position="108"/>
        <end position="122"/>
    </location>
</feature>
<feature type="compositionally biased region" description="Low complexity" evidence="1">
    <location>
        <begin position="254"/>
        <end position="264"/>
    </location>
</feature>
<feature type="compositionally biased region" description="Basic and acidic residues" evidence="1">
    <location>
        <begin position="271"/>
        <end position="283"/>
    </location>
</feature>
<feature type="region of interest" description="Disordered" evidence="1">
    <location>
        <begin position="197"/>
        <end position="236"/>
    </location>
</feature>
<organism evidence="2 3">
    <name type="scientific">Krasilnikovia cinnamomea</name>
    <dbReference type="NCBI Taxonomy" id="349313"/>
    <lineage>
        <taxon>Bacteria</taxon>
        <taxon>Bacillati</taxon>
        <taxon>Actinomycetota</taxon>
        <taxon>Actinomycetes</taxon>
        <taxon>Micromonosporales</taxon>
        <taxon>Micromonosporaceae</taxon>
        <taxon>Krasilnikovia</taxon>
    </lineage>
</organism>
<name>A0A4Q7ZR00_9ACTN</name>
<reference evidence="2 3" key="1">
    <citation type="submission" date="2019-02" db="EMBL/GenBank/DDBJ databases">
        <title>Sequencing the genomes of 1000 actinobacteria strains.</title>
        <authorList>
            <person name="Klenk H.-P."/>
        </authorList>
    </citation>
    <scope>NUCLEOTIDE SEQUENCE [LARGE SCALE GENOMIC DNA]</scope>
    <source>
        <strain evidence="2 3">DSM 45162</strain>
    </source>
</reference>
<sequence>MSPVHVRHGVYRLHHYRLHHPWAASPHSPPAAAPGHQALHAPAEARTTPGTRIGPYAGNQPSIRPVRDQFGHDGLPPAVSWADTAGVGEWLHQSCQGSGPGGRGERPPGGSRHGPSVGVGRVTVDPPAGHTIDRDLRPWQRSIPGRNMTVTPTGAEVRHLGSGQGRAARRPASHRPEVGLPAIGQPASPPVGVGLLGDGTDERTTTGCDGRRGGGCSRRRPRGPGGPGPREGSPGLCEAADEVICLQRPMAVRRWGSTTTTSGPRGPGGHRVLDRASATHEVETAAARRGARTRRDAVRR</sequence>
<dbReference type="Proteomes" id="UP000292564">
    <property type="component" value="Unassembled WGS sequence"/>
</dbReference>
<gene>
    <name evidence="2" type="ORF">EV385_5123</name>
</gene>
<feature type="region of interest" description="Disordered" evidence="1">
    <location>
        <begin position="254"/>
        <end position="300"/>
    </location>
</feature>
<evidence type="ECO:0000313" key="2">
    <source>
        <dbReference type="EMBL" id="RZU53224.1"/>
    </source>
</evidence>
<feature type="compositionally biased region" description="Basic and acidic residues" evidence="1">
    <location>
        <begin position="200"/>
        <end position="212"/>
    </location>
</feature>
<accession>A0A4Q7ZR00</accession>
<proteinExistence type="predicted"/>
<feature type="region of interest" description="Disordered" evidence="1">
    <location>
        <begin position="91"/>
        <end position="134"/>
    </location>
</feature>
<protein>
    <submittedName>
        <fullName evidence="2">Uncharacterized protein</fullName>
    </submittedName>
</protein>
<evidence type="ECO:0000313" key="3">
    <source>
        <dbReference type="Proteomes" id="UP000292564"/>
    </source>
</evidence>